<dbReference type="EMBL" id="PVNP01000133">
    <property type="protein sequence ID" value="PRO73261.1"/>
    <property type="molecule type" value="Genomic_DNA"/>
</dbReference>
<dbReference type="GO" id="GO:0003677">
    <property type="term" value="F:DNA binding"/>
    <property type="evidence" value="ECO:0007669"/>
    <property type="project" value="UniProtKB-UniRule"/>
</dbReference>
<evidence type="ECO:0000256" key="3">
    <source>
        <dbReference type="ARBA" id="ARBA00023172"/>
    </source>
</evidence>
<dbReference type="InterPro" id="IPR002104">
    <property type="entry name" value="Integrase_catalytic"/>
</dbReference>
<dbReference type="InterPro" id="IPR010998">
    <property type="entry name" value="Integrase_recombinase_N"/>
</dbReference>
<dbReference type="PANTHER" id="PTHR30349:SF94">
    <property type="entry name" value="INTEGRASE_RECOMBINASE HI_1414-RELATED"/>
    <property type="match status" value="1"/>
</dbReference>
<evidence type="ECO:0000313" key="7">
    <source>
        <dbReference type="EMBL" id="PRO73261.1"/>
    </source>
</evidence>
<sequence length="326" mass="37698">MATITKRENGKWQAKCRRKGYQTQSKTFDKKSDAVKWARDIERAMDQSIFQSTSAAESLTMLDGLERYWTEVLIRKKSADNLHYMVDRLKKVFKSFRLIDLSVESVREYKAYRLEQVSGDTVRKEMNLLRRFVDYAMREWQIHLPRGNPLSSVALPVKGKARDRRLKFGEEAKLLNAAKAYGGKIHDIVLLAIETGMRRSEIIGMEWMHFDLKDSTVFLPDTKNGESRTVPLSPKARDLILSQERRFSGKIFDIRGDSVGQAFRRVTSRAGLDDLRFHDLRHEATSRFFEKGLQLMEVSAITGHKDLASLKRYTHLRPADLARKLA</sequence>
<name>A0A2S9V9X3_9ALTE</name>
<dbReference type="Proteomes" id="UP000238949">
    <property type="component" value="Unassembled WGS sequence"/>
</dbReference>
<dbReference type="AlphaFoldDB" id="A0A2S9V9X3"/>
<proteinExistence type="predicted"/>
<reference evidence="8" key="1">
    <citation type="journal article" date="2020" name="Int. J. Syst. Evol. Microbiol.">
        <title>Alteromonas alba sp. nov., a marine bacterium isolated from the seawater of the West Pacific Ocean.</title>
        <authorList>
            <person name="Sun C."/>
            <person name="Wu Y.-H."/>
            <person name="Xamxidin M."/>
            <person name="Cheng H."/>
            <person name="Xu X.-W."/>
        </authorList>
    </citation>
    <scope>NUCLEOTIDE SEQUENCE [LARGE SCALE GENOMIC DNA]</scope>
    <source>
        <strain evidence="8">190</strain>
    </source>
</reference>
<dbReference type="Gene3D" id="1.10.150.130">
    <property type="match status" value="1"/>
</dbReference>
<dbReference type="PROSITE" id="PS51900">
    <property type="entry name" value="CB"/>
    <property type="match status" value="1"/>
</dbReference>
<dbReference type="CDD" id="cd00796">
    <property type="entry name" value="INT_Rci_Hp1_C"/>
    <property type="match status" value="1"/>
</dbReference>
<evidence type="ECO:0000259" key="6">
    <source>
        <dbReference type="PROSITE" id="PS51900"/>
    </source>
</evidence>
<keyword evidence="1" id="KW-0229">DNA integration</keyword>
<evidence type="ECO:0000256" key="4">
    <source>
        <dbReference type="PROSITE-ProRule" id="PRU01248"/>
    </source>
</evidence>
<dbReference type="GO" id="GO:0015074">
    <property type="term" value="P:DNA integration"/>
    <property type="evidence" value="ECO:0007669"/>
    <property type="project" value="UniProtKB-KW"/>
</dbReference>
<dbReference type="GO" id="GO:0006310">
    <property type="term" value="P:DNA recombination"/>
    <property type="evidence" value="ECO:0007669"/>
    <property type="project" value="UniProtKB-KW"/>
</dbReference>
<evidence type="ECO:0000259" key="5">
    <source>
        <dbReference type="PROSITE" id="PS51898"/>
    </source>
</evidence>
<keyword evidence="2 4" id="KW-0238">DNA-binding</keyword>
<keyword evidence="8" id="KW-1185">Reference proteome</keyword>
<evidence type="ECO:0000313" key="8">
    <source>
        <dbReference type="Proteomes" id="UP000238949"/>
    </source>
</evidence>
<keyword evidence="3" id="KW-0233">DNA recombination</keyword>
<feature type="domain" description="Tyr recombinase" evidence="5">
    <location>
        <begin position="161"/>
        <end position="326"/>
    </location>
</feature>
<dbReference type="InterPro" id="IPR011010">
    <property type="entry name" value="DNA_brk_join_enz"/>
</dbReference>
<dbReference type="SUPFAM" id="SSF56349">
    <property type="entry name" value="DNA breaking-rejoining enzymes"/>
    <property type="match status" value="1"/>
</dbReference>
<dbReference type="InterPro" id="IPR044068">
    <property type="entry name" value="CB"/>
</dbReference>
<dbReference type="PROSITE" id="PS51898">
    <property type="entry name" value="TYR_RECOMBINASE"/>
    <property type="match status" value="1"/>
</dbReference>
<accession>A0A2S9V9X3</accession>
<dbReference type="Pfam" id="PF00589">
    <property type="entry name" value="Phage_integrase"/>
    <property type="match status" value="1"/>
</dbReference>
<dbReference type="PANTHER" id="PTHR30349">
    <property type="entry name" value="PHAGE INTEGRASE-RELATED"/>
    <property type="match status" value="1"/>
</dbReference>
<dbReference type="OrthoDB" id="9795573at2"/>
<dbReference type="RefSeq" id="WP_105934853.1">
    <property type="nucleotide sequence ID" value="NZ_PVNP01000133.1"/>
</dbReference>
<comment type="caution">
    <text evidence="7">The sequence shown here is derived from an EMBL/GenBank/DDBJ whole genome shotgun (WGS) entry which is preliminary data.</text>
</comment>
<evidence type="ECO:0000256" key="1">
    <source>
        <dbReference type="ARBA" id="ARBA00022908"/>
    </source>
</evidence>
<gene>
    <name evidence="7" type="ORF">C6Y40_12405</name>
</gene>
<protein>
    <submittedName>
        <fullName evidence="7">Site-specific integrase</fullName>
    </submittedName>
</protein>
<dbReference type="InterPro" id="IPR050090">
    <property type="entry name" value="Tyrosine_recombinase_XerCD"/>
</dbReference>
<feature type="domain" description="Core-binding (CB)" evidence="6">
    <location>
        <begin position="59"/>
        <end position="137"/>
    </location>
</feature>
<evidence type="ECO:0000256" key="2">
    <source>
        <dbReference type="ARBA" id="ARBA00023125"/>
    </source>
</evidence>
<dbReference type="InterPro" id="IPR013762">
    <property type="entry name" value="Integrase-like_cat_sf"/>
</dbReference>
<organism evidence="7 8">
    <name type="scientific">Alteromonas alba</name>
    <dbReference type="NCBI Taxonomy" id="2079529"/>
    <lineage>
        <taxon>Bacteria</taxon>
        <taxon>Pseudomonadati</taxon>
        <taxon>Pseudomonadota</taxon>
        <taxon>Gammaproteobacteria</taxon>
        <taxon>Alteromonadales</taxon>
        <taxon>Alteromonadaceae</taxon>
        <taxon>Alteromonas/Salinimonas group</taxon>
        <taxon>Alteromonas</taxon>
    </lineage>
</organism>
<dbReference type="Gene3D" id="1.10.443.10">
    <property type="entry name" value="Intergrase catalytic core"/>
    <property type="match status" value="1"/>
</dbReference>